<protein>
    <recommendedName>
        <fullName evidence="2">Transcription factor BTF3</fullName>
    </recommendedName>
</protein>
<evidence type="ECO:0000313" key="7">
    <source>
        <dbReference type="Proteomes" id="UP000663852"/>
    </source>
</evidence>
<feature type="compositionally biased region" description="Low complexity" evidence="3">
    <location>
        <begin position="8"/>
        <end position="23"/>
    </location>
</feature>
<comment type="caution">
    <text evidence="6">The sequence shown here is derived from an EMBL/GenBank/DDBJ whole genome shotgun (WGS) entry which is preliminary data.</text>
</comment>
<dbReference type="AlphaFoldDB" id="A0A814BDH7"/>
<dbReference type="InterPro" id="IPR002715">
    <property type="entry name" value="Nas_poly-pep-assoc_cplx_dom"/>
</dbReference>
<dbReference type="PANTHER" id="PTHR10351">
    <property type="entry name" value="TRANSCRIPTION FACTOR BTF3 FAMILY MEMBER"/>
    <property type="match status" value="1"/>
</dbReference>
<evidence type="ECO:0000259" key="5">
    <source>
        <dbReference type="PROSITE" id="PS51151"/>
    </source>
</evidence>
<sequence length="369" mass="41154">MSSDQKKTGATTATTTSSSTDATPGFQLNQKKLKELAENAQAIKIGGKGTARRKKKIIHRPANADDKKLQSSLKKLAANNIQGIEEVNMFKDNGEVIHFTSPKVQASLGSNTYAISGPSDTKSLQEMLPTIMSQMGISTDSGSASEAGRRKFGTRGDQSQPGNEPESAEADDEEVPDLVENFDEVSNTNLPFAFSRILDNMLHIRSIFALNLLIICVNCKDKIPTLNVNRTIVSSRSIYDLVQARRVASRLAAYHNRTHRKNHPNAYFSNANIDYIYSQRSQTNDLNSSHQQFFSARFKIVIIFSAITLISMIAIIITCIVTKYYRSKNPATVEQREPLNQTRRTIVFSNPNYDQRIFTRKPRAMPTEV</sequence>
<organism evidence="6 7">
    <name type="scientific">Adineta ricciae</name>
    <name type="common">Rotifer</name>
    <dbReference type="NCBI Taxonomy" id="249248"/>
    <lineage>
        <taxon>Eukaryota</taxon>
        <taxon>Metazoa</taxon>
        <taxon>Spiralia</taxon>
        <taxon>Gnathifera</taxon>
        <taxon>Rotifera</taxon>
        <taxon>Eurotatoria</taxon>
        <taxon>Bdelloidea</taxon>
        <taxon>Adinetida</taxon>
        <taxon>Adinetidae</taxon>
        <taxon>Adineta</taxon>
    </lineage>
</organism>
<evidence type="ECO:0000256" key="2">
    <source>
        <dbReference type="RuleBase" id="RU361272"/>
    </source>
</evidence>
<feature type="domain" description="NAC-A/B" evidence="5">
    <location>
        <begin position="63"/>
        <end position="128"/>
    </location>
</feature>
<dbReference type="SMART" id="SM01407">
    <property type="entry name" value="NAC"/>
    <property type="match status" value="1"/>
</dbReference>
<dbReference type="CDD" id="cd22055">
    <property type="entry name" value="NAC_BTF3"/>
    <property type="match status" value="1"/>
</dbReference>
<comment type="similarity">
    <text evidence="1 2">Belongs to the NAC-beta family.</text>
</comment>
<dbReference type="OrthoDB" id="8033832at2759"/>
<reference evidence="6" key="1">
    <citation type="submission" date="2021-02" db="EMBL/GenBank/DDBJ databases">
        <authorList>
            <person name="Nowell W R."/>
        </authorList>
    </citation>
    <scope>NUCLEOTIDE SEQUENCE</scope>
</reference>
<accession>A0A814BDH7</accession>
<evidence type="ECO:0000256" key="1">
    <source>
        <dbReference type="ARBA" id="ARBA00005296"/>
    </source>
</evidence>
<evidence type="ECO:0000256" key="4">
    <source>
        <dbReference type="SAM" id="Phobius"/>
    </source>
</evidence>
<dbReference type="Gene3D" id="2.20.70.30">
    <property type="entry name" value="Nascent polypeptide-associated complex domain"/>
    <property type="match status" value="1"/>
</dbReference>
<keyword evidence="4" id="KW-0472">Membrane</keyword>
<evidence type="ECO:0000256" key="3">
    <source>
        <dbReference type="SAM" id="MobiDB-lite"/>
    </source>
</evidence>
<dbReference type="EMBL" id="CAJNOJ010000039">
    <property type="protein sequence ID" value="CAF0925422.1"/>
    <property type="molecule type" value="Genomic_DNA"/>
</dbReference>
<gene>
    <name evidence="6" type="ORF">EDS130_LOCUS10998</name>
</gene>
<dbReference type="Pfam" id="PF01849">
    <property type="entry name" value="NAC"/>
    <property type="match status" value="1"/>
</dbReference>
<dbReference type="InterPro" id="IPR039370">
    <property type="entry name" value="BTF3"/>
</dbReference>
<dbReference type="Proteomes" id="UP000663852">
    <property type="component" value="Unassembled WGS sequence"/>
</dbReference>
<dbReference type="InterPro" id="IPR038187">
    <property type="entry name" value="NAC_A/B_dom_sf"/>
</dbReference>
<keyword evidence="4" id="KW-0812">Transmembrane</keyword>
<keyword evidence="4" id="KW-1133">Transmembrane helix</keyword>
<dbReference type="PROSITE" id="PS51151">
    <property type="entry name" value="NAC_AB"/>
    <property type="match status" value="1"/>
</dbReference>
<feature type="region of interest" description="Disordered" evidence="3">
    <location>
        <begin position="1"/>
        <end position="28"/>
    </location>
</feature>
<evidence type="ECO:0000313" key="6">
    <source>
        <dbReference type="EMBL" id="CAF0925422.1"/>
    </source>
</evidence>
<dbReference type="FunFam" id="2.20.70.30:FF:000001">
    <property type="entry name" value="Transcription factor BTF3 homolog"/>
    <property type="match status" value="1"/>
</dbReference>
<feature type="transmembrane region" description="Helical" evidence="4">
    <location>
        <begin position="300"/>
        <end position="321"/>
    </location>
</feature>
<feature type="region of interest" description="Disordered" evidence="3">
    <location>
        <begin position="136"/>
        <end position="174"/>
    </location>
</feature>
<name>A0A814BDH7_ADIRI</name>
<proteinExistence type="inferred from homology"/>